<keyword evidence="5 7" id="KW-1133">Transmembrane helix</keyword>
<reference evidence="9 10" key="1">
    <citation type="submission" date="2018-07" db="EMBL/GenBank/DDBJ databases">
        <authorList>
            <person name="Peeters C."/>
        </authorList>
    </citation>
    <scope>NUCLEOTIDE SEQUENCE [LARGE SCALE GENOMIC DNA]</scope>
    <source>
        <strain evidence="9 10">LMG 3411</strain>
    </source>
</reference>
<dbReference type="InterPro" id="IPR000515">
    <property type="entry name" value="MetI-like"/>
</dbReference>
<feature type="transmembrane region" description="Helical" evidence="7">
    <location>
        <begin position="146"/>
        <end position="169"/>
    </location>
</feature>
<dbReference type="AlphaFoldDB" id="A0A446C5F4"/>
<dbReference type="GO" id="GO:0005886">
    <property type="term" value="C:plasma membrane"/>
    <property type="evidence" value="ECO:0007669"/>
    <property type="project" value="UniProtKB-SubCell"/>
</dbReference>
<feature type="domain" description="ABC transmembrane type-1" evidence="8">
    <location>
        <begin position="78"/>
        <end position="270"/>
    </location>
</feature>
<keyword evidence="2 7" id="KW-0813">Transport</keyword>
<comment type="similarity">
    <text evidence="7">Belongs to the binding-protein-dependent transport system permease family.</text>
</comment>
<feature type="transmembrane region" description="Helical" evidence="7">
    <location>
        <begin position="246"/>
        <end position="270"/>
    </location>
</feature>
<dbReference type="PANTHER" id="PTHR32243:SF18">
    <property type="entry name" value="INNER MEMBRANE ABC TRANSPORTER PERMEASE PROTEIN YCJP"/>
    <property type="match status" value="1"/>
</dbReference>
<evidence type="ECO:0000256" key="4">
    <source>
        <dbReference type="ARBA" id="ARBA00022692"/>
    </source>
</evidence>
<evidence type="ECO:0000256" key="7">
    <source>
        <dbReference type="RuleBase" id="RU363032"/>
    </source>
</evidence>
<feature type="transmembrane region" description="Helical" evidence="7">
    <location>
        <begin position="12"/>
        <end position="36"/>
    </location>
</feature>
<dbReference type="Proteomes" id="UP000289184">
    <property type="component" value="Unassembled WGS sequence"/>
</dbReference>
<evidence type="ECO:0000256" key="6">
    <source>
        <dbReference type="ARBA" id="ARBA00023136"/>
    </source>
</evidence>
<dbReference type="InterPro" id="IPR050901">
    <property type="entry name" value="BP-dep_ABC_trans_perm"/>
</dbReference>
<evidence type="ECO:0000256" key="3">
    <source>
        <dbReference type="ARBA" id="ARBA00022475"/>
    </source>
</evidence>
<gene>
    <name evidence="9" type="primary">ycjP</name>
    <name evidence="9" type="ORF">AGI3411_00961</name>
</gene>
<evidence type="ECO:0000256" key="1">
    <source>
        <dbReference type="ARBA" id="ARBA00004651"/>
    </source>
</evidence>
<feature type="transmembrane region" description="Helical" evidence="7">
    <location>
        <begin position="190"/>
        <end position="214"/>
    </location>
</feature>
<evidence type="ECO:0000256" key="2">
    <source>
        <dbReference type="ARBA" id="ARBA00022448"/>
    </source>
</evidence>
<evidence type="ECO:0000313" key="9">
    <source>
        <dbReference type="EMBL" id="SSW63109.1"/>
    </source>
</evidence>
<dbReference type="Gene3D" id="1.10.3720.10">
    <property type="entry name" value="MetI-like"/>
    <property type="match status" value="1"/>
</dbReference>
<proteinExistence type="inferred from homology"/>
<dbReference type="OrthoDB" id="8111552at2"/>
<dbReference type="RefSeq" id="WP_129526265.1">
    <property type="nucleotide sequence ID" value="NZ_UFQB01000003.1"/>
</dbReference>
<protein>
    <submittedName>
        <fullName evidence="9">Inner membrane ABC transporter permease protein YcjP</fullName>
    </submittedName>
</protein>
<organism evidence="9 10">
    <name type="scientific">Achromobacter agilis</name>
    <dbReference type="NCBI Taxonomy" id="1353888"/>
    <lineage>
        <taxon>Bacteria</taxon>
        <taxon>Pseudomonadati</taxon>
        <taxon>Pseudomonadota</taxon>
        <taxon>Betaproteobacteria</taxon>
        <taxon>Burkholderiales</taxon>
        <taxon>Alcaligenaceae</taxon>
        <taxon>Achromobacter</taxon>
    </lineage>
</organism>
<dbReference type="InterPro" id="IPR035906">
    <property type="entry name" value="MetI-like_sf"/>
</dbReference>
<comment type="subcellular location">
    <subcellularLocation>
        <location evidence="1 7">Cell membrane</location>
        <topology evidence="1 7">Multi-pass membrane protein</topology>
    </subcellularLocation>
</comment>
<dbReference type="GO" id="GO:0055085">
    <property type="term" value="P:transmembrane transport"/>
    <property type="evidence" value="ECO:0007669"/>
    <property type="project" value="InterPro"/>
</dbReference>
<dbReference type="SUPFAM" id="SSF161098">
    <property type="entry name" value="MetI-like"/>
    <property type="match status" value="1"/>
</dbReference>
<accession>A0A446C5F4</accession>
<dbReference type="Pfam" id="PF00528">
    <property type="entry name" value="BPD_transp_1"/>
    <property type="match status" value="1"/>
</dbReference>
<feature type="transmembrane region" description="Helical" evidence="7">
    <location>
        <begin position="114"/>
        <end position="134"/>
    </location>
</feature>
<evidence type="ECO:0000259" key="8">
    <source>
        <dbReference type="PROSITE" id="PS50928"/>
    </source>
</evidence>
<evidence type="ECO:0000313" key="10">
    <source>
        <dbReference type="Proteomes" id="UP000289184"/>
    </source>
</evidence>
<keyword evidence="4 7" id="KW-0812">Transmembrane</keyword>
<keyword evidence="6 7" id="KW-0472">Membrane</keyword>
<sequence length="284" mass="31711">MNAAAFVWKRRAAGVGHVVLVAAFVIFTAFPFYWMFITTFKTTLDLVDTHNNPFLFNRPPTLENLRVLFFDTQYGLWLWNTLQVGIVVVIITLLLAVPAGYSLARLSGRWGRQLAIAIFLTYLIPPTILFIPFSRIVGELGLQDSLWSLALVYPSFTVPFCTWLMMGFFKAIPHDIEEAAMMDGLSRFGAFVKVVVPLSSAGIMTVVIFTLTLVMQEFIYGLTFITSSSQYTVSVGVPTFLVRGDVYFWGSLMGACLIVSVPIAILYNFFLDRFVAGFTVGAIK</sequence>
<dbReference type="EMBL" id="UFQB01000003">
    <property type="protein sequence ID" value="SSW63109.1"/>
    <property type="molecule type" value="Genomic_DNA"/>
</dbReference>
<keyword evidence="10" id="KW-1185">Reference proteome</keyword>
<dbReference type="PANTHER" id="PTHR32243">
    <property type="entry name" value="MALTOSE TRANSPORT SYSTEM PERMEASE-RELATED"/>
    <property type="match status" value="1"/>
</dbReference>
<feature type="transmembrane region" description="Helical" evidence="7">
    <location>
        <begin position="77"/>
        <end position="102"/>
    </location>
</feature>
<dbReference type="PROSITE" id="PS50928">
    <property type="entry name" value="ABC_TM1"/>
    <property type="match status" value="1"/>
</dbReference>
<keyword evidence="3" id="KW-1003">Cell membrane</keyword>
<name>A0A446C5F4_9BURK</name>
<dbReference type="CDD" id="cd06261">
    <property type="entry name" value="TM_PBP2"/>
    <property type="match status" value="1"/>
</dbReference>
<evidence type="ECO:0000256" key="5">
    <source>
        <dbReference type="ARBA" id="ARBA00022989"/>
    </source>
</evidence>